<name>A0ACC2M879_PERAE</name>
<dbReference type="EMBL" id="CM056813">
    <property type="protein sequence ID" value="KAJ8642012.1"/>
    <property type="molecule type" value="Genomic_DNA"/>
</dbReference>
<proteinExistence type="predicted"/>
<keyword evidence="2" id="KW-1185">Reference proteome</keyword>
<accession>A0ACC2M879</accession>
<evidence type="ECO:0000313" key="2">
    <source>
        <dbReference type="Proteomes" id="UP001234297"/>
    </source>
</evidence>
<reference evidence="1 2" key="1">
    <citation type="journal article" date="2022" name="Hortic Res">
        <title>A haplotype resolved chromosomal level avocado genome allows analysis of novel avocado genes.</title>
        <authorList>
            <person name="Nath O."/>
            <person name="Fletcher S.J."/>
            <person name="Hayward A."/>
            <person name="Shaw L.M."/>
            <person name="Masouleh A.K."/>
            <person name="Furtado A."/>
            <person name="Henry R.J."/>
            <person name="Mitter N."/>
        </authorList>
    </citation>
    <scope>NUCLEOTIDE SEQUENCE [LARGE SCALE GENOMIC DNA]</scope>
    <source>
        <strain evidence="2">cv. Hass</strain>
    </source>
</reference>
<dbReference type="Proteomes" id="UP001234297">
    <property type="component" value="Chromosome 5"/>
</dbReference>
<sequence length="181" mass="20941">MSQEKISSPHWTAHTSDHEINEQNNEICISAKALNIIWGNDNRYWQWTPLPHNEINFSVGAELLQVNWIEVTGKLDFSRFKSTGEHEIVYLVKFKVDAFGWHSSPIKFKVMTSDGKETLHAEILEHYRKVSDKWHEIRGGKFMVPSSHHGAVHFGMYETESDWWKGSMILGGVKIRPTKAH</sequence>
<comment type="caution">
    <text evidence="1">The sequence shown here is derived from an EMBL/GenBank/DDBJ whole genome shotgun (WGS) entry which is preliminary data.</text>
</comment>
<organism evidence="1 2">
    <name type="scientific">Persea americana</name>
    <name type="common">Avocado</name>
    <dbReference type="NCBI Taxonomy" id="3435"/>
    <lineage>
        <taxon>Eukaryota</taxon>
        <taxon>Viridiplantae</taxon>
        <taxon>Streptophyta</taxon>
        <taxon>Embryophyta</taxon>
        <taxon>Tracheophyta</taxon>
        <taxon>Spermatophyta</taxon>
        <taxon>Magnoliopsida</taxon>
        <taxon>Magnoliidae</taxon>
        <taxon>Laurales</taxon>
        <taxon>Lauraceae</taxon>
        <taxon>Persea</taxon>
    </lineage>
</organism>
<evidence type="ECO:0000313" key="1">
    <source>
        <dbReference type="EMBL" id="KAJ8642012.1"/>
    </source>
</evidence>
<gene>
    <name evidence="1" type="ORF">MRB53_018706</name>
</gene>
<protein>
    <submittedName>
        <fullName evidence="1">Uncharacterized protein</fullName>
    </submittedName>
</protein>